<reference evidence="3" key="1">
    <citation type="journal article" date="2019" name="Int. J. Syst. Evol. Microbiol.">
        <title>The Global Catalogue of Microorganisms (GCM) 10K type strain sequencing project: providing services to taxonomists for standard genome sequencing and annotation.</title>
        <authorList>
            <consortium name="The Broad Institute Genomics Platform"/>
            <consortium name="The Broad Institute Genome Sequencing Center for Infectious Disease"/>
            <person name="Wu L."/>
            <person name="Ma J."/>
        </authorList>
    </citation>
    <scope>NUCLEOTIDE SEQUENCE [LARGE SCALE GENOMIC DNA]</scope>
    <source>
        <strain evidence="3">JCM 17459</strain>
    </source>
</reference>
<feature type="compositionally biased region" description="Low complexity" evidence="1">
    <location>
        <begin position="355"/>
        <end position="366"/>
    </location>
</feature>
<comment type="caution">
    <text evidence="2">The sequence shown here is derived from an EMBL/GenBank/DDBJ whole genome shotgun (WGS) entry which is preliminary data.</text>
</comment>
<feature type="compositionally biased region" description="Low complexity" evidence="1">
    <location>
        <begin position="330"/>
        <end position="347"/>
    </location>
</feature>
<protein>
    <recommendedName>
        <fullName evidence="4">Metal-dependent phosphohydrolase</fullName>
    </recommendedName>
</protein>
<proteinExistence type="predicted"/>
<evidence type="ECO:0000313" key="2">
    <source>
        <dbReference type="EMBL" id="GAA4287029.1"/>
    </source>
</evidence>
<sequence>MGVMDAPQWLPAAFVRSVLAVGATAGREEIEATCRRLIERWQEPDRHFHNLKHLVDVLARVDELAEETHHPDTVRLAAWYHGAVFNSAPSKAYSRSGGEDEAASAELAREELGALGVPAPTLDRIAELVLNLKRHEIKSRDIDCLALSDADLAVLASDPQHYQAYRKAVRAEYEHLPKRHYVEGRRAIVTKLLGRRHLFVSPMGAQWEDAARENLSAELALLDAELARMGEAGPEESVLAAEAAQGVVEDSPHHTEDTGSHVFVPAPVRAATEVPAASALPSGPGLAGPTDRPEQPVAGSAPGPAPGPARAAASTPSPDDAANGRHRAGPDAARADASTAPTPADAPAGPPRPASRPSSLESLPDELLGRPRPGGDVPRAAREAVARSSREIIEQAVRERRERADRDRSQRERLDAVRAEREQTFAPLRERRTSRASTLTPPSPATSPTPGTPDSAGRHVPVEQRHAVEEVPQFIEAEPVSGEVRPAGGAPQHGIEREPDLFERPRRKKDRKRDR</sequence>
<feature type="compositionally biased region" description="Basic and acidic residues" evidence="1">
    <location>
        <begin position="494"/>
        <end position="504"/>
    </location>
</feature>
<feature type="compositionally biased region" description="Pro residues" evidence="1">
    <location>
        <begin position="441"/>
        <end position="451"/>
    </location>
</feature>
<evidence type="ECO:0008006" key="4">
    <source>
        <dbReference type="Google" id="ProtNLM"/>
    </source>
</evidence>
<feature type="region of interest" description="Disordered" evidence="1">
    <location>
        <begin position="275"/>
        <end position="515"/>
    </location>
</feature>
<feature type="region of interest" description="Disordered" evidence="1">
    <location>
        <begin position="233"/>
        <end position="260"/>
    </location>
</feature>
<dbReference type="RefSeq" id="WP_345039194.1">
    <property type="nucleotide sequence ID" value="NZ_BAABBA010000005.1"/>
</dbReference>
<dbReference type="Gene3D" id="1.10.3210.10">
    <property type="entry name" value="Hypothetical protein af1432"/>
    <property type="match status" value="1"/>
</dbReference>
<evidence type="ECO:0000313" key="3">
    <source>
        <dbReference type="Proteomes" id="UP001499841"/>
    </source>
</evidence>
<dbReference type="SUPFAM" id="SSF109604">
    <property type="entry name" value="HD-domain/PDEase-like"/>
    <property type="match status" value="1"/>
</dbReference>
<dbReference type="EMBL" id="BAABBA010000005">
    <property type="protein sequence ID" value="GAA4287029.1"/>
    <property type="molecule type" value="Genomic_DNA"/>
</dbReference>
<feature type="compositionally biased region" description="Basic and acidic residues" evidence="1">
    <location>
        <begin position="456"/>
        <end position="469"/>
    </location>
</feature>
<dbReference type="InterPro" id="IPR009218">
    <property type="entry name" value="HD_phosphohydro"/>
</dbReference>
<feature type="compositionally biased region" description="Low complexity" evidence="1">
    <location>
        <begin position="298"/>
        <end position="321"/>
    </location>
</feature>
<feature type="compositionally biased region" description="Basic residues" evidence="1">
    <location>
        <begin position="505"/>
        <end position="515"/>
    </location>
</feature>
<accession>A0ABP8ESR6</accession>
<gene>
    <name evidence="2" type="ORF">GCM10022262_13880</name>
</gene>
<organism evidence="2 3">
    <name type="scientific">Georgenia daeguensis</name>
    <dbReference type="NCBI Taxonomy" id="908355"/>
    <lineage>
        <taxon>Bacteria</taxon>
        <taxon>Bacillati</taxon>
        <taxon>Actinomycetota</taxon>
        <taxon>Actinomycetes</taxon>
        <taxon>Micrococcales</taxon>
        <taxon>Bogoriellaceae</taxon>
        <taxon>Georgenia</taxon>
    </lineage>
</organism>
<name>A0ABP8ESR6_9MICO</name>
<feature type="compositionally biased region" description="Basic and acidic residues" evidence="1">
    <location>
        <begin position="379"/>
        <end position="433"/>
    </location>
</feature>
<keyword evidence="3" id="KW-1185">Reference proteome</keyword>
<dbReference type="PANTHER" id="PTHR21174:SF0">
    <property type="entry name" value="HD PHOSPHOHYDROLASE FAMILY PROTEIN-RELATED"/>
    <property type="match status" value="1"/>
</dbReference>
<dbReference type="PANTHER" id="PTHR21174">
    <property type="match status" value="1"/>
</dbReference>
<evidence type="ECO:0000256" key="1">
    <source>
        <dbReference type="SAM" id="MobiDB-lite"/>
    </source>
</evidence>
<feature type="compositionally biased region" description="Basic and acidic residues" evidence="1">
    <location>
        <begin position="250"/>
        <end position="259"/>
    </location>
</feature>
<dbReference type="Proteomes" id="UP001499841">
    <property type="component" value="Unassembled WGS sequence"/>
</dbReference>